<feature type="domain" description="Reverse transcriptase Ty1/copia-type" evidence="3">
    <location>
        <begin position="197"/>
        <end position="292"/>
    </location>
</feature>
<sequence length="669" mass="76066">MQVLRIMLMQYLLNNISLLPLLYDSPQSSTDVVADDAGKKTNEEPTNEGERNGQEKGGASNKENDQNVQDFRAEFTVNPSVCTIGQNFTNADDLPTDPLIHDLEDTGIFSGAYDDKDMGAEADLNNLETTMNVSPIPTTIIHKDHPKDQIIGDINSTTQTRRMTKIFEEHAMVIQSLTDPSWIKAMQEELLQFKLQKVWTLVDLLKGKRAIGTKWVYRNKKDERGFVVRNKSRLVAQGYTQEEGIDYDKVFAPVARIEAIMLFLAYASFMGFIMYQMDVKSAFLYGTIEDEMLSTYLLKNGYRRGTIDKTLFIKKDRDDAQEIPDEFYGGAHFLLRIASQIAGGWNLPFAKTKFMRLLYIKEIYLLTKAFDVSRFNFLIASIGDYLISEALFEDETAYKEWEDRMERAATIASSLEAEQDNETRFGKYFWQAHLSMEKWKSLLIDGKVRLLLSILIRRHLKLEDSDGISTLHTLEIFKQLALMGVDTPWFQTMLIQGQTLQGEGSTIPVECSTTAHHDSPLLRVHSLGSDEGMKKLEHKVKSSKARRRVRLVVSEDEESVEDPSKQGTKIAQIDEDEGITLVQMKDYTAEPDISTANVPVSTVGAKVSTASLKQRIARVHEEASTFNAEEWDNIQAQIEADEELAHRLQAQERERYSEADKARLLVVPY</sequence>
<evidence type="ECO:0000259" key="3">
    <source>
        <dbReference type="Pfam" id="PF07727"/>
    </source>
</evidence>
<name>A0ABQ4XE44_9ASTR</name>
<reference evidence="4" key="2">
    <citation type="submission" date="2022-01" db="EMBL/GenBank/DDBJ databases">
        <authorList>
            <person name="Yamashiro T."/>
            <person name="Shiraishi A."/>
            <person name="Satake H."/>
            <person name="Nakayama K."/>
        </authorList>
    </citation>
    <scope>NUCLEOTIDE SEQUENCE</scope>
</reference>
<evidence type="ECO:0000313" key="5">
    <source>
        <dbReference type="Proteomes" id="UP001151760"/>
    </source>
</evidence>
<dbReference type="Proteomes" id="UP001151760">
    <property type="component" value="Unassembled WGS sequence"/>
</dbReference>
<accession>A0ABQ4XE44</accession>
<reference evidence="4" key="1">
    <citation type="journal article" date="2022" name="Int. J. Mol. Sci.">
        <title>Draft Genome of Tanacetum Coccineum: Genomic Comparison of Closely Related Tanacetum-Family Plants.</title>
        <authorList>
            <person name="Yamashiro T."/>
            <person name="Shiraishi A."/>
            <person name="Nakayama K."/>
            <person name="Satake H."/>
        </authorList>
    </citation>
    <scope>NUCLEOTIDE SEQUENCE</scope>
</reference>
<feature type="region of interest" description="Disordered" evidence="1">
    <location>
        <begin position="29"/>
        <end position="64"/>
    </location>
</feature>
<evidence type="ECO:0000313" key="4">
    <source>
        <dbReference type="EMBL" id="GJS63559.1"/>
    </source>
</evidence>
<feature type="chain" id="PRO_5045748292" evidence="2">
    <location>
        <begin position="19"/>
        <end position="669"/>
    </location>
</feature>
<keyword evidence="5" id="KW-1185">Reference proteome</keyword>
<organism evidence="4 5">
    <name type="scientific">Tanacetum coccineum</name>
    <dbReference type="NCBI Taxonomy" id="301880"/>
    <lineage>
        <taxon>Eukaryota</taxon>
        <taxon>Viridiplantae</taxon>
        <taxon>Streptophyta</taxon>
        <taxon>Embryophyta</taxon>
        <taxon>Tracheophyta</taxon>
        <taxon>Spermatophyta</taxon>
        <taxon>Magnoliopsida</taxon>
        <taxon>eudicotyledons</taxon>
        <taxon>Gunneridae</taxon>
        <taxon>Pentapetalae</taxon>
        <taxon>asterids</taxon>
        <taxon>campanulids</taxon>
        <taxon>Asterales</taxon>
        <taxon>Asteraceae</taxon>
        <taxon>Asteroideae</taxon>
        <taxon>Anthemideae</taxon>
        <taxon>Anthemidinae</taxon>
        <taxon>Tanacetum</taxon>
    </lineage>
</organism>
<evidence type="ECO:0000256" key="2">
    <source>
        <dbReference type="SAM" id="SignalP"/>
    </source>
</evidence>
<dbReference type="InterPro" id="IPR013103">
    <property type="entry name" value="RVT_2"/>
</dbReference>
<keyword evidence="2" id="KW-0732">Signal</keyword>
<feature type="signal peptide" evidence="2">
    <location>
        <begin position="1"/>
        <end position="18"/>
    </location>
</feature>
<evidence type="ECO:0000256" key="1">
    <source>
        <dbReference type="SAM" id="MobiDB-lite"/>
    </source>
</evidence>
<dbReference type="EMBL" id="BQNB010009440">
    <property type="protein sequence ID" value="GJS63559.1"/>
    <property type="molecule type" value="Genomic_DNA"/>
</dbReference>
<feature type="compositionally biased region" description="Basic and acidic residues" evidence="1">
    <location>
        <begin position="36"/>
        <end position="54"/>
    </location>
</feature>
<dbReference type="Pfam" id="PF07727">
    <property type="entry name" value="RVT_2"/>
    <property type="match status" value="1"/>
</dbReference>
<comment type="caution">
    <text evidence="4">The sequence shown here is derived from an EMBL/GenBank/DDBJ whole genome shotgun (WGS) entry which is preliminary data.</text>
</comment>
<protein>
    <submittedName>
        <fullName evidence="4">Ribonuclease H-like domain-containing protein</fullName>
    </submittedName>
</protein>
<gene>
    <name evidence="4" type="ORF">Tco_0678123</name>
</gene>
<proteinExistence type="predicted"/>